<dbReference type="PANTHER" id="PTHR45947:SF3">
    <property type="entry name" value="SULFOQUINOVOSYL TRANSFERASE SQD2"/>
    <property type="match status" value="1"/>
</dbReference>
<dbReference type="Proteomes" id="UP000054598">
    <property type="component" value="Unassembled WGS sequence"/>
</dbReference>
<dbReference type="InterPro" id="IPR050194">
    <property type="entry name" value="Glycosyltransferase_grp1"/>
</dbReference>
<sequence length="390" mass="43793">MVRDSLEHLKIAFFCWESLYAERVGGLANAATNLAETLARHHEVHFFTRGEGGDAEINGVRYHYCRPAGGENIVRYCSDMSRGMIDRFAEFDTPSFDLLHFHDWHVVDVLRRLQERETIFTYHSTEFGRNGNRFSGGWPFSEISAIERYGASIAKHITAVSSTLRREAMNLYDIPDWKIDVVHNGIVPGHYQADVDPGAVKRHYGFDPDSPLILFVGRLAWQKGPDMLVDAAPHLLREHADGQFAFIGDGQMRHGLETRARSLPVRFLGRLADAEYVELLNASDIVAIPSRNEPFGLVLLEAWSAGRCVVASDVGGLSENIEHGTDGVKVRPHPDSIGEGLSRVVDSPEKALSMGREGLEKVKKEFPWSRVAERMEESYRKLAKHDTIPC</sequence>
<name>A0A117LQG2_9EURY</name>
<evidence type="ECO:0000259" key="1">
    <source>
        <dbReference type="Pfam" id="PF00534"/>
    </source>
</evidence>
<dbReference type="InterPro" id="IPR001296">
    <property type="entry name" value="Glyco_trans_1"/>
</dbReference>
<dbReference type="Proteomes" id="UP000054323">
    <property type="component" value="Unassembled WGS sequence"/>
</dbReference>
<dbReference type="Pfam" id="PF00534">
    <property type="entry name" value="Glycos_transf_1"/>
    <property type="match status" value="1"/>
</dbReference>
<dbReference type="InterPro" id="IPR028098">
    <property type="entry name" value="Glyco_trans_4-like_N"/>
</dbReference>
<organism evidence="3 5">
    <name type="scientific">Methanoculleus marisnigri</name>
    <dbReference type="NCBI Taxonomy" id="2198"/>
    <lineage>
        <taxon>Archaea</taxon>
        <taxon>Methanobacteriati</taxon>
        <taxon>Methanobacteriota</taxon>
        <taxon>Stenosarchaea group</taxon>
        <taxon>Methanomicrobia</taxon>
        <taxon>Methanomicrobiales</taxon>
        <taxon>Methanomicrobiaceae</taxon>
        <taxon>Methanoculleus</taxon>
    </lineage>
</organism>
<dbReference type="EMBL" id="LGGD01000115">
    <property type="protein sequence ID" value="KUK61612.1"/>
    <property type="molecule type" value="Genomic_DNA"/>
</dbReference>
<feature type="domain" description="Glycosyltransferase subfamily 4-like N-terminal" evidence="2">
    <location>
        <begin position="24"/>
        <end position="186"/>
    </location>
</feature>
<reference evidence="5 6" key="2">
    <citation type="journal article" date="2015" name="MBio">
        <title>Genome-Resolved Metagenomic Analysis Reveals Roles for Candidate Phyla and Other Microbial Community Members in Biogeochemical Transformations in Oil Reservoirs.</title>
        <authorList>
            <person name="Hu P."/>
            <person name="Tom L."/>
            <person name="Singh A."/>
            <person name="Thomas B.C."/>
            <person name="Baker B.J."/>
            <person name="Piceno Y.M."/>
            <person name="Andersen G.L."/>
            <person name="Banfield J.F."/>
        </authorList>
    </citation>
    <scope>NUCLEOTIDE SEQUENCE [LARGE SCALE GENOMIC DNA]</scope>
</reference>
<dbReference type="PATRIC" id="fig|2198.3.peg.1307"/>
<evidence type="ECO:0000313" key="3">
    <source>
        <dbReference type="EMBL" id="KUK61612.1"/>
    </source>
</evidence>
<protein>
    <submittedName>
        <fullName evidence="3">Glycosyl transferase, group 1</fullName>
    </submittedName>
</protein>
<evidence type="ECO:0000259" key="2">
    <source>
        <dbReference type="Pfam" id="PF13439"/>
    </source>
</evidence>
<evidence type="ECO:0000313" key="5">
    <source>
        <dbReference type="Proteomes" id="UP000054323"/>
    </source>
</evidence>
<dbReference type="CDD" id="cd03801">
    <property type="entry name" value="GT4_PimA-like"/>
    <property type="match status" value="1"/>
</dbReference>
<dbReference type="PANTHER" id="PTHR45947">
    <property type="entry name" value="SULFOQUINOVOSYL TRANSFERASE SQD2"/>
    <property type="match status" value="1"/>
</dbReference>
<comment type="caution">
    <text evidence="3">The sequence shown here is derived from an EMBL/GenBank/DDBJ whole genome shotgun (WGS) entry which is preliminary data.</text>
</comment>
<dbReference type="AlphaFoldDB" id="A0A117LQG2"/>
<accession>A0A117LQG2</accession>
<gene>
    <name evidence="3" type="ORF">XD82_1021</name>
    <name evidence="4" type="ORF">XE10_1385</name>
</gene>
<feature type="domain" description="Glycosyl transferase family 1" evidence="1">
    <location>
        <begin position="202"/>
        <end position="358"/>
    </location>
</feature>
<dbReference type="EMBL" id="LGHE01000164">
    <property type="protein sequence ID" value="KUL00515.1"/>
    <property type="molecule type" value="Genomic_DNA"/>
</dbReference>
<dbReference type="Gene3D" id="3.40.50.2000">
    <property type="entry name" value="Glycogen Phosphorylase B"/>
    <property type="match status" value="2"/>
</dbReference>
<keyword evidence="3" id="KW-0808">Transferase</keyword>
<evidence type="ECO:0000313" key="4">
    <source>
        <dbReference type="EMBL" id="KUL00515.1"/>
    </source>
</evidence>
<reference evidence="3" key="1">
    <citation type="journal article" date="2015" name="MBio">
        <title>Genome-resolved metagenomic analysis reveals roles for candidate phyla and other microbial community members in biogeochemical transformations in oil reservoirs.</title>
        <authorList>
            <person name="Hu P."/>
            <person name="Tom L."/>
            <person name="Singh A."/>
            <person name="Thomas B.C."/>
            <person name="Baker B.J."/>
            <person name="Piceno Y.M."/>
            <person name="Andersen G.L."/>
            <person name="Banfield J.F."/>
        </authorList>
    </citation>
    <scope>NUCLEOTIDE SEQUENCE [LARGE SCALE GENOMIC DNA]</scope>
    <source>
        <strain evidence="3">62_101</strain>
        <strain evidence="4">63_41</strain>
    </source>
</reference>
<dbReference type="Pfam" id="PF13439">
    <property type="entry name" value="Glyco_transf_4"/>
    <property type="match status" value="1"/>
</dbReference>
<evidence type="ECO:0000313" key="6">
    <source>
        <dbReference type="Proteomes" id="UP000054598"/>
    </source>
</evidence>
<dbReference type="SUPFAM" id="SSF53756">
    <property type="entry name" value="UDP-Glycosyltransferase/glycogen phosphorylase"/>
    <property type="match status" value="1"/>
</dbReference>
<dbReference type="GO" id="GO:0016758">
    <property type="term" value="F:hexosyltransferase activity"/>
    <property type="evidence" value="ECO:0007669"/>
    <property type="project" value="TreeGrafter"/>
</dbReference>
<proteinExistence type="predicted"/>